<evidence type="ECO:0000313" key="2">
    <source>
        <dbReference type="Proteomes" id="UP001207468"/>
    </source>
</evidence>
<reference evidence="1" key="1">
    <citation type="submission" date="2021-03" db="EMBL/GenBank/DDBJ databases">
        <title>Evolutionary priming and transition to the ectomycorrhizal habit in an iconic lineage of mushroom-forming fungi: is preadaptation a requirement?</title>
        <authorList>
            <consortium name="DOE Joint Genome Institute"/>
            <person name="Looney B.P."/>
            <person name="Miyauchi S."/>
            <person name="Morin E."/>
            <person name="Drula E."/>
            <person name="Courty P.E."/>
            <person name="Chicoki N."/>
            <person name="Fauchery L."/>
            <person name="Kohler A."/>
            <person name="Kuo A."/>
            <person name="LaButti K."/>
            <person name="Pangilinan J."/>
            <person name="Lipzen A."/>
            <person name="Riley R."/>
            <person name="Andreopoulos W."/>
            <person name="He G."/>
            <person name="Johnson J."/>
            <person name="Barry K.W."/>
            <person name="Grigoriev I.V."/>
            <person name="Nagy L."/>
            <person name="Hibbett D."/>
            <person name="Henrissat B."/>
            <person name="Matheny P.B."/>
            <person name="Labbe J."/>
            <person name="Martin A.F."/>
        </authorList>
    </citation>
    <scope>NUCLEOTIDE SEQUENCE</scope>
    <source>
        <strain evidence="1">BPL698</strain>
    </source>
</reference>
<feature type="non-terminal residue" evidence="1">
    <location>
        <position position="220"/>
    </location>
</feature>
<evidence type="ECO:0000313" key="1">
    <source>
        <dbReference type="EMBL" id="KAI9511736.1"/>
    </source>
</evidence>
<comment type="caution">
    <text evidence="1">The sequence shown here is derived from an EMBL/GenBank/DDBJ whole genome shotgun (WGS) entry which is preliminary data.</text>
</comment>
<dbReference type="Proteomes" id="UP001207468">
    <property type="component" value="Unassembled WGS sequence"/>
</dbReference>
<organism evidence="1 2">
    <name type="scientific">Russula earlei</name>
    <dbReference type="NCBI Taxonomy" id="71964"/>
    <lineage>
        <taxon>Eukaryota</taxon>
        <taxon>Fungi</taxon>
        <taxon>Dikarya</taxon>
        <taxon>Basidiomycota</taxon>
        <taxon>Agaricomycotina</taxon>
        <taxon>Agaricomycetes</taxon>
        <taxon>Russulales</taxon>
        <taxon>Russulaceae</taxon>
        <taxon>Russula</taxon>
    </lineage>
</organism>
<dbReference type="EMBL" id="JAGFNK010000017">
    <property type="protein sequence ID" value="KAI9511736.1"/>
    <property type="molecule type" value="Genomic_DNA"/>
</dbReference>
<proteinExistence type="predicted"/>
<protein>
    <submittedName>
        <fullName evidence="1">Uncharacterized protein</fullName>
    </submittedName>
</protein>
<gene>
    <name evidence="1" type="ORF">F5148DRAFT_993377</name>
</gene>
<accession>A0ACC0UJB2</accession>
<sequence>MYGNDVESDFFFRAWQIISEIGDQLAHNQKFTSSLLSQTESLKAEAGNLKSDFTLKRFNVDISKETLESELERINAQIIIENHTLQQENKQLSLLLKEYEETMETIMSKFRSHTIAAQQHQVSLTEHYDSLLAYEPPPPSESVANPTVNSSLQRLNHILQAALRSIAGKDPIETPDPSPTSQPETADADPDLDWSEVREHEIARLESENAQLRALLGIDP</sequence>
<keyword evidence="2" id="KW-1185">Reference proteome</keyword>
<name>A0ACC0UJB2_9AGAM</name>